<evidence type="ECO:0000313" key="2">
    <source>
        <dbReference type="EMBL" id="CUQ82632.1"/>
    </source>
</evidence>
<feature type="transmembrane region" description="Helical" evidence="1">
    <location>
        <begin position="25"/>
        <end position="46"/>
    </location>
</feature>
<name>A0A174Z9D9_9FIRM</name>
<evidence type="ECO:0000256" key="1">
    <source>
        <dbReference type="SAM" id="Phobius"/>
    </source>
</evidence>
<protein>
    <submittedName>
        <fullName evidence="2">Uncharacterized protein</fullName>
    </submittedName>
</protein>
<dbReference type="AlphaFoldDB" id="A0A174Z9D9"/>
<dbReference type="EMBL" id="CZBV01000003">
    <property type="protein sequence ID" value="CUQ82632.1"/>
    <property type="molecule type" value="Genomic_DNA"/>
</dbReference>
<keyword evidence="1" id="KW-0812">Transmembrane</keyword>
<evidence type="ECO:0000313" key="3">
    <source>
        <dbReference type="Proteomes" id="UP000095780"/>
    </source>
</evidence>
<keyword evidence="1" id="KW-1133">Transmembrane helix</keyword>
<organism evidence="2 3">
    <name type="scientific">Lachnospira eligens</name>
    <dbReference type="NCBI Taxonomy" id="39485"/>
    <lineage>
        <taxon>Bacteria</taxon>
        <taxon>Bacillati</taxon>
        <taxon>Bacillota</taxon>
        <taxon>Clostridia</taxon>
        <taxon>Lachnospirales</taxon>
        <taxon>Lachnospiraceae</taxon>
        <taxon>Lachnospira</taxon>
    </lineage>
</organism>
<sequence length="50" mass="5675">MISGTYIPIVIMPHDIAGITIAEGLILILLLTVITVLFMKFIIWYIHHII</sequence>
<reference evidence="2 3" key="1">
    <citation type="submission" date="2015-09" db="EMBL/GenBank/DDBJ databases">
        <authorList>
            <consortium name="Pathogen Informatics"/>
        </authorList>
    </citation>
    <scope>NUCLEOTIDE SEQUENCE [LARGE SCALE GENOMIC DNA]</scope>
    <source>
        <strain evidence="2 3">2789STDY5834878</strain>
    </source>
</reference>
<proteinExistence type="predicted"/>
<dbReference type="Proteomes" id="UP000095780">
    <property type="component" value="Unassembled WGS sequence"/>
</dbReference>
<accession>A0A174Z9D9</accession>
<keyword evidence="1" id="KW-0472">Membrane</keyword>
<gene>
    <name evidence="2" type="ORF">ERS852492_01001</name>
</gene>